<reference evidence="2" key="1">
    <citation type="journal article" date="2023" name="Int. J. Syst. Evol. Microbiol.">
        <title>Methylocystis iwaonis sp. nov., a type II methane-oxidizing bacterium from surface soil of a rice paddy field in Japan, and emended description of the genus Methylocystis (ex Whittenbury et al. 1970) Bowman et al. 1993.</title>
        <authorList>
            <person name="Kaise H."/>
            <person name="Sawadogo J.B."/>
            <person name="Alam M.S."/>
            <person name="Ueno C."/>
            <person name="Dianou D."/>
            <person name="Shinjo R."/>
            <person name="Asakawa S."/>
        </authorList>
    </citation>
    <scope>NUCLEOTIDE SEQUENCE</scope>
    <source>
        <strain evidence="2">LMG27198</strain>
    </source>
</reference>
<name>A0A9W6LUF7_9HYPH</name>
<evidence type="ECO:0000256" key="1">
    <source>
        <dbReference type="SAM" id="MobiDB-lite"/>
    </source>
</evidence>
<feature type="region of interest" description="Disordered" evidence="1">
    <location>
        <begin position="1"/>
        <end position="48"/>
    </location>
</feature>
<sequence length="48" mass="5547">MIGEERILPGNRGCNAEKKQSCDRQDEVDLVESERPFQDRRNSTDKVP</sequence>
<dbReference type="Proteomes" id="UP001144323">
    <property type="component" value="Unassembled WGS sequence"/>
</dbReference>
<comment type="caution">
    <text evidence="2">The sequence shown here is derived from an EMBL/GenBank/DDBJ whole genome shotgun (WGS) entry which is preliminary data.</text>
</comment>
<protein>
    <submittedName>
        <fullName evidence="2">Uncharacterized protein</fullName>
    </submittedName>
</protein>
<dbReference type="AlphaFoldDB" id="A0A9W6LUF7"/>
<evidence type="ECO:0000313" key="3">
    <source>
        <dbReference type="Proteomes" id="UP001144323"/>
    </source>
</evidence>
<organism evidence="2 3">
    <name type="scientific">Methylocystis echinoides</name>
    <dbReference type="NCBI Taxonomy" id="29468"/>
    <lineage>
        <taxon>Bacteria</taxon>
        <taxon>Pseudomonadati</taxon>
        <taxon>Pseudomonadota</taxon>
        <taxon>Alphaproteobacteria</taxon>
        <taxon>Hyphomicrobiales</taxon>
        <taxon>Methylocystaceae</taxon>
        <taxon>Methylocystis</taxon>
    </lineage>
</organism>
<feature type="compositionally biased region" description="Basic and acidic residues" evidence="1">
    <location>
        <begin position="15"/>
        <end position="48"/>
    </location>
</feature>
<dbReference type="EMBL" id="BSEC01000003">
    <property type="protein sequence ID" value="GLI95481.1"/>
    <property type="molecule type" value="Genomic_DNA"/>
</dbReference>
<proteinExistence type="predicted"/>
<evidence type="ECO:0000313" key="2">
    <source>
        <dbReference type="EMBL" id="GLI95481.1"/>
    </source>
</evidence>
<keyword evidence="3" id="KW-1185">Reference proteome</keyword>
<gene>
    <name evidence="2" type="ORF">LMG27198_44730</name>
</gene>
<accession>A0A9W6LUF7</accession>